<evidence type="ECO:0000313" key="2">
    <source>
        <dbReference type="Proteomes" id="UP000295325"/>
    </source>
</evidence>
<evidence type="ECO:0000313" key="1">
    <source>
        <dbReference type="EMBL" id="TDT45652.1"/>
    </source>
</evidence>
<comment type="caution">
    <text evidence="1">The sequence shown here is derived from an EMBL/GenBank/DDBJ whole genome shotgun (WGS) entry which is preliminary data.</text>
</comment>
<dbReference type="EMBL" id="SOAZ01000051">
    <property type="protein sequence ID" value="TDT45652.1"/>
    <property type="molecule type" value="Genomic_DNA"/>
</dbReference>
<dbReference type="AlphaFoldDB" id="A0A4R7K3Z0"/>
<reference evidence="1 2" key="1">
    <citation type="submission" date="2019-03" db="EMBL/GenBank/DDBJ databases">
        <title>Genomic Encyclopedia of Type Strains, Phase IV (KMG-IV): sequencing the most valuable type-strain genomes for metagenomic binning, comparative biology and taxonomic classification.</title>
        <authorList>
            <person name="Goeker M."/>
        </authorList>
    </citation>
    <scope>NUCLEOTIDE SEQUENCE [LARGE SCALE GENOMIC DNA]</scope>
    <source>
        <strain evidence="1 2">DSM 24455</strain>
    </source>
</reference>
<gene>
    <name evidence="1" type="ORF">EDD71_1511</name>
</gene>
<dbReference type="Proteomes" id="UP000295325">
    <property type="component" value="Unassembled WGS sequence"/>
</dbReference>
<sequence>MNWAVRLVGNRSDIEELELLLTSPQLYIKKIDNDYFIKSEKFNNINNAEEVFKLAKEYVNKIIAFLYIHKGYKPIVNIDLVMNLENPSLKQCYMFIEETISITDRVRITLIDENGEHIKEDDILKESFELSLKDEKVQKVLKLVYNEGTKD</sequence>
<name>A0A4R7K3Z0_9CLOT</name>
<keyword evidence="2" id="KW-1185">Reference proteome</keyword>
<dbReference type="RefSeq" id="WP_133629500.1">
    <property type="nucleotide sequence ID" value="NZ_SOAZ01000051.1"/>
</dbReference>
<proteinExistence type="predicted"/>
<accession>A0A4R7K3Z0</accession>
<organism evidence="1 2">
    <name type="scientific">Fonticella tunisiensis</name>
    <dbReference type="NCBI Taxonomy" id="1096341"/>
    <lineage>
        <taxon>Bacteria</taxon>
        <taxon>Bacillati</taxon>
        <taxon>Bacillota</taxon>
        <taxon>Clostridia</taxon>
        <taxon>Eubacteriales</taxon>
        <taxon>Clostridiaceae</taxon>
        <taxon>Fonticella</taxon>
    </lineage>
</organism>
<protein>
    <submittedName>
        <fullName evidence="1">Uncharacterized protein</fullName>
    </submittedName>
</protein>